<evidence type="ECO:0000256" key="22">
    <source>
        <dbReference type="SAM" id="Phobius"/>
    </source>
</evidence>
<dbReference type="GO" id="GO:0005778">
    <property type="term" value="C:peroxisomal membrane"/>
    <property type="evidence" value="ECO:0007669"/>
    <property type="project" value="UniProtKB-SubCell"/>
</dbReference>
<organism evidence="26 27">
    <name type="scientific">Chironomus riparius</name>
    <dbReference type="NCBI Taxonomy" id="315576"/>
    <lineage>
        <taxon>Eukaryota</taxon>
        <taxon>Metazoa</taxon>
        <taxon>Ecdysozoa</taxon>
        <taxon>Arthropoda</taxon>
        <taxon>Hexapoda</taxon>
        <taxon>Insecta</taxon>
        <taxon>Pterygota</taxon>
        <taxon>Neoptera</taxon>
        <taxon>Endopterygota</taxon>
        <taxon>Diptera</taxon>
        <taxon>Nematocera</taxon>
        <taxon>Chironomoidea</taxon>
        <taxon>Chironomidae</taxon>
        <taxon>Chironominae</taxon>
        <taxon>Chironomus</taxon>
    </lineage>
</organism>
<dbReference type="OrthoDB" id="5835829at2759"/>
<dbReference type="SUPFAM" id="SSF56801">
    <property type="entry name" value="Acetyl-CoA synthetase-like"/>
    <property type="match status" value="1"/>
</dbReference>
<dbReference type="InterPro" id="IPR045851">
    <property type="entry name" value="AMP-bd_C_sf"/>
</dbReference>
<evidence type="ECO:0000256" key="17">
    <source>
        <dbReference type="ARBA" id="ARBA00046271"/>
    </source>
</evidence>
<evidence type="ECO:0000256" key="6">
    <source>
        <dbReference type="ARBA" id="ARBA00022692"/>
    </source>
</evidence>
<evidence type="ECO:0000256" key="7">
    <source>
        <dbReference type="ARBA" id="ARBA00022741"/>
    </source>
</evidence>
<protein>
    <recommendedName>
        <fullName evidence="20">Very long-chain fatty acid transport protein</fullName>
        <ecNumber evidence="14">6.2.1.3</ecNumber>
    </recommendedName>
    <alternativeName>
        <fullName evidence="16">Long-chain-fatty-acid--CoA ligase</fullName>
    </alternativeName>
    <alternativeName>
        <fullName evidence="21">Very-long-chain acyl-CoA synthetase</fullName>
    </alternativeName>
</protein>
<dbReference type="Gene3D" id="3.40.50.12780">
    <property type="entry name" value="N-terminal domain of ligase-like"/>
    <property type="match status" value="1"/>
</dbReference>
<dbReference type="AlphaFoldDB" id="A0A9P0NFB3"/>
<evidence type="ECO:0000256" key="19">
    <source>
        <dbReference type="ARBA" id="ARBA00060276"/>
    </source>
</evidence>
<evidence type="ECO:0000256" key="10">
    <source>
        <dbReference type="ARBA" id="ARBA00022989"/>
    </source>
</evidence>
<keyword evidence="12 22" id="KW-0472">Membrane</keyword>
<feature type="transmembrane region" description="Helical" evidence="22">
    <location>
        <begin position="81"/>
        <end position="99"/>
    </location>
</feature>
<name>A0A9P0NFB3_9DIPT</name>
<dbReference type="PROSITE" id="PS00455">
    <property type="entry name" value="AMP_BINDING"/>
    <property type="match status" value="1"/>
</dbReference>
<comment type="catalytic activity">
    <reaction evidence="15">
        <text>a very long-chain fatty acid + ATP + CoA = a very long-chain fatty acyl-CoA + AMP + diphosphate</text>
        <dbReference type="Rhea" id="RHEA:54536"/>
        <dbReference type="ChEBI" id="CHEBI:30616"/>
        <dbReference type="ChEBI" id="CHEBI:33019"/>
        <dbReference type="ChEBI" id="CHEBI:57287"/>
        <dbReference type="ChEBI" id="CHEBI:58950"/>
        <dbReference type="ChEBI" id="CHEBI:138261"/>
        <dbReference type="ChEBI" id="CHEBI:456215"/>
    </reaction>
    <physiologicalReaction direction="left-to-right" evidence="15">
        <dbReference type="Rhea" id="RHEA:54537"/>
    </physiologicalReaction>
</comment>
<evidence type="ECO:0000256" key="5">
    <source>
        <dbReference type="ARBA" id="ARBA00022598"/>
    </source>
</evidence>
<evidence type="ECO:0000256" key="12">
    <source>
        <dbReference type="ARBA" id="ARBA00023136"/>
    </source>
</evidence>
<evidence type="ECO:0000256" key="3">
    <source>
        <dbReference type="ARBA" id="ARBA00022448"/>
    </source>
</evidence>
<sequence length="723" mass="81595">MKLHLLVLIYISFNILAQSRHDKSSSLVAFRCLLQFLKEKETICKEVVQKIRNDLRENPTEKEQAMTELNLKTKLTPAEKFIVVFGITLFGICASTLIGKNLPIQVLLSALILYLITGRRPTIVYASVMKCRRDFTGATRFSKMLITLKLWEMSNESVPSLFRKQAATRKNKNAFLIDDKTITFQEIEDFSNKIGRYFQDMGFEKGDTISLLMENRLEFIPTWLGLSKIRVITALINTNLRKEALIHCIRVAQSKAIIVSSELADAIKEIYTDEDISKLKVYVYDENGIVPLDSMYVNLYQKLETVSAETLEIVEGSCKDKLIYIYTSGTTGLPKAVNITHIKYMYFVCTTNKILGYGESDCIYTSLPLYHSAGGIVGTGNTVLFGVTVALRKKFSASNFWTDCKKYNCTAAQYIGELCRYLLMTPKKPSDTDHKLKFMIGNGLRPEIWTQFVERFKIPTIVEIYGATESNANFGNFDNTVGAIGFTPQALAWLLAVELIKYDEVTYEPLRDANGFCIRCSYGEPGILIGKIRVNNAVQSFSGYSDKKASEKKIFKDVFKTGDMFFNSGDILVMDVYGYFYFKDRVGDTFRWKGENVSTTEVEGAIVRAAKLSDCVVYGVNIPGADGKAGMATIADADHKVDLDNLANELKESLPAYARPIFIRLGTNLDITGTFKLRKVDLQRDGFDITKINDAIYLMQRDGSYKRMTVDDYQLIQQGGLRL</sequence>
<feature type="domain" description="AMP-dependent synthetase/ligase" evidence="24">
    <location>
        <begin position="162"/>
        <end position="474"/>
    </location>
</feature>
<evidence type="ECO:0000259" key="25">
    <source>
        <dbReference type="Pfam" id="PF13193"/>
    </source>
</evidence>
<keyword evidence="6 22" id="KW-0812">Transmembrane</keyword>
<comment type="catalytic activity">
    <reaction evidence="18">
        <text>tetracosanoate + ATP + CoA = tetracosanoyl-CoA + AMP + diphosphate</text>
        <dbReference type="Rhea" id="RHEA:33639"/>
        <dbReference type="ChEBI" id="CHEBI:30616"/>
        <dbReference type="ChEBI" id="CHEBI:31014"/>
        <dbReference type="ChEBI" id="CHEBI:33019"/>
        <dbReference type="ChEBI" id="CHEBI:57287"/>
        <dbReference type="ChEBI" id="CHEBI:65052"/>
        <dbReference type="ChEBI" id="CHEBI:456215"/>
    </reaction>
    <physiologicalReaction direction="left-to-right" evidence="18">
        <dbReference type="Rhea" id="RHEA:33640"/>
    </physiologicalReaction>
</comment>
<dbReference type="GO" id="GO:0005886">
    <property type="term" value="C:plasma membrane"/>
    <property type="evidence" value="ECO:0007669"/>
    <property type="project" value="UniProtKB-SubCell"/>
</dbReference>
<comment type="similarity">
    <text evidence="2">Belongs to the ATP-dependent AMP-binding enzyme family.</text>
</comment>
<evidence type="ECO:0000259" key="24">
    <source>
        <dbReference type="Pfam" id="PF00501"/>
    </source>
</evidence>
<keyword evidence="4" id="KW-1003">Cell membrane</keyword>
<dbReference type="Pfam" id="PF00501">
    <property type="entry name" value="AMP-binding"/>
    <property type="match status" value="1"/>
</dbReference>
<dbReference type="GO" id="GO:0004467">
    <property type="term" value="F:long-chain fatty acid-CoA ligase activity"/>
    <property type="evidence" value="ECO:0007669"/>
    <property type="project" value="UniProtKB-EC"/>
</dbReference>
<dbReference type="InterPro" id="IPR000873">
    <property type="entry name" value="AMP-dep_synth/lig_dom"/>
</dbReference>
<dbReference type="EC" id="6.2.1.3" evidence="14"/>
<dbReference type="NCBIfam" id="NF006134">
    <property type="entry name" value="PRK08279.1"/>
    <property type="match status" value="1"/>
</dbReference>
<keyword evidence="9" id="KW-0067">ATP-binding</keyword>
<keyword evidence="27" id="KW-1185">Reference proteome</keyword>
<reference evidence="26" key="2">
    <citation type="submission" date="2022-10" db="EMBL/GenBank/DDBJ databases">
        <authorList>
            <consortium name="ENA_rothamsted_submissions"/>
            <consortium name="culmorum"/>
            <person name="King R."/>
        </authorList>
    </citation>
    <scope>NUCLEOTIDE SEQUENCE</scope>
</reference>
<dbReference type="PANTHER" id="PTHR43107">
    <property type="entry name" value="LONG-CHAIN FATTY ACID TRANSPORT PROTEIN"/>
    <property type="match status" value="1"/>
</dbReference>
<gene>
    <name evidence="26" type="ORF">CHIRRI_LOCUS6360</name>
</gene>
<keyword evidence="7" id="KW-0547">Nucleotide-binding</keyword>
<feature type="domain" description="AMP-binding enzyme C-terminal" evidence="25">
    <location>
        <begin position="601"/>
        <end position="676"/>
    </location>
</feature>
<keyword evidence="8" id="KW-0276">Fatty acid metabolism</keyword>
<evidence type="ECO:0000256" key="4">
    <source>
        <dbReference type="ARBA" id="ARBA00022475"/>
    </source>
</evidence>
<keyword evidence="10 22" id="KW-1133">Transmembrane helix</keyword>
<dbReference type="InterPro" id="IPR025110">
    <property type="entry name" value="AMP-bd_C"/>
</dbReference>
<evidence type="ECO:0000313" key="27">
    <source>
        <dbReference type="Proteomes" id="UP001153620"/>
    </source>
</evidence>
<evidence type="ECO:0000256" key="21">
    <source>
        <dbReference type="ARBA" id="ARBA00078285"/>
    </source>
</evidence>
<evidence type="ECO:0000256" key="11">
    <source>
        <dbReference type="ARBA" id="ARBA00023055"/>
    </source>
</evidence>
<dbReference type="GO" id="GO:0005324">
    <property type="term" value="F:long-chain fatty acid transmembrane transporter activity"/>
    <property type="evidence" value="ECO:0007669"/>
    <property type="project" value="TreeGrafter"/>
</dbReference>
<keyword evidence="5" id="KW-0436">Ligase</keyword>
<evidence type="ECO:0000256" key="8">
    <source>
        <dbReference type="ARBA" id="ARBA00022832"/>
    </source>
</evidence>
<evidence type="ECO:0000256" key="23">
    <source>
        <dbReference type="SAM" id="SignalP"/>
    </source>
</evidence>
<dbReference type="Proteomes" id="UP001153620">
    <property type="component" value="Chromosome 2"/>
</dbReference>
<proteinExistence type="inferred from homology"/>
<keyword evidence="13" id="KW-0576">Peroxisome</keyword>
<reference evidence="26" key="1">
    <citation type="submission" date="2022-01" db="EMBL/GenBank/DDBJ databases">
        <authorList>
            <person name="King R."/>
        </authorList>
    </citation>
    <scope>NUCLEOTIDE SEQUENCE</scope>
</reference>
<dbReference type="Pfam" id="PF13193">
    <property type="entry name" value="AMP-binding_C"/>
    <property type="match status" value="1"/>
</dbReference>
<comment type="subcellular location">
    <subcellularLocation>
        <location evidence="1">Cell membrane</location>
        <topology evidence="1">Multi-pass membrane protein</topology>
    </subcellularLocation>
    <subcellularLocation>
        <location evidence="17">Peroxisome membrane</location>
    </subcellularLocation>
</comment>
<evidence type="ECO:0000256" key="15">
    <source>
        <dbReference type="ARBA" id="ARBA00036527"/>
    </source>
</evidence>
<dbReference type="InterPro" id="IPR042099">
    <property type="entry name" value="ANL_N_sf"/>
</dbReference>
<dbReference type="GO" id="GO:0044539">
    <property type="term" value="P:long-chain fatty acid import into cell"/>
    <property type="evidence" value="ECO:0007669"/>
    <property type="project" value="TreeGrafter"/>
</dbReference>
<dbReference type="FunFam" id="3.30.300.30:FF:000002">
    <property type="entry name" value="Long-chain fatty acid transport protein 1"/>
    <property type="match status" value="1"/>
</dbReference>
<dbReference type="FunFam" id="3.40.50.12780:FF:000019">
    <property type="entry name" value="Long-chain fatty acid transporter"/>
    <property type="match status" value="1"/>
</dbReference>
<comment type="function">
    <text evidence="19">Acyl-CoA synthetase required for both the import of long chain fatty acids (LCFAs) (C14-C18) and the activation very long chain fatty acids (VLCFAs) (C20-C26) by esterification of the fatty acids into metabolically active CoA-thioesters for subsequent degradation or incorporation into phospholipids. The transport and fatty acyl-CoA synthetase activities are genetically separable and are thus independent activities. Esterifies VLCFAs in the peroxisome matrix. The VLCFAs are actively transported into peroxisomes by a PXA1-PXA2 heterodimeric transporter in the peroxisomal membrane.</text>
</comment>
<keyword evidence="11" id="KW-0445">Lipid transport</keyword>
<keyword evidence="23" id="KW-0732">Signal</keyword>
<evidence type="ECO:0000256" key="2">
    <source>
        <dbReference type="ARBA" id="ARBA00006432"/>
    </source>
</evidence>
<dbReference type="GO" id="GO:0005524">
    <property type="term" value="F:ATP binding"/>
    <property type="evidence" value="ECO:0007669"/>
    <property type="project" value="UniProtKB-KW"/>
</dbReference>
<evidence type="ECO:0000256" key="1">
    <source>
        <dbReference type="ARBA" id="ARBA00004651"/>
    </source>
</evidence>
<dbReference type="InterPro" id="IPR020845">
    <property type="entry name" value="AMP-binding_CS"/>
</dbReference>
<dbReference type="PANTHER" id="PTHR43107:SF15">
    <property type="entry name" value="FATTY ACID TRANSPORT PROTEIN 3, ISOFORM A"/>
    <property type="match status" value="1"/>
</dbReference>
<evidence type="ECO:0000256" key="9">
    <source>
        <dbReference type="ARBA" id="ARBA00022840"/>
    </source>
</evidence>
<evidence type="ECO:0000256" key="18">
    <source>
        <dbReference type="ARBA" id="ARBA00048666"/>
    </source>
</evidence>
<evidence type="ECO:0000256" key="14">
    <source>
        <dbReference type="ARBA" id="ARBA00026121"/>
    </source>
</evidence>
<dbReference type="Gene3D" id="3.30.300.30">
    <property type="match status" value="1"/>
</dbReference>
<keyword evidence="8" id="KW-0443">Lipid metabolism</keyword>
<evidence type="ECO:0000256" key="13">
    <source>
        <dbReference type="ARBA" id="ARBA00023140"/>
    </source>
</evidence>
<evidence type="ECO:0000256" key="20">
    <source>
        <dbReference type="ARBA" id="ARBA00068795"/>
    </source>
</evidence>
<feature type="signal peptide" evidence="23">
    <location>
        <begin position="1"/>
        <end position="19"/>
    </location>
</feature>
<dbReference type="EMBL" id="OU895878">
    <property type="protein sequence ID" value="CAH1719018.1"/>
    <property type="molecule type" value="Genomic_DNA"/>
</dbReference>
<dbReference type="GO" id="GO:0005789">
    <property type="term" value="C:endoplasmic reticulum membrane"/>
    <property type="evidence" value="ECO:0007669"/>
    <property type="project" value="TreeGrafter"/>
</dbReference>
<evidence type="ECO:0000256" key="16">
    <source>
        <dbReference type="ARBA" id="ARBA00041297"/>
    </source>
</evidence>
<accession>A0A9P0NFB3</accession>
<feature type="chain" id="PRO_5040240523" description="Very long-chain fatty acid transport protein" evidence="23">
    <location>
        <begin position="20"/>
        <end position="723"/>
    </location>
</feature>
<evidence type="ECO:0000313" key="26">
    <source>
        <dbReference type="EMBL" id="CAH1719018.1"/>
    </source>
</evidence>
<keyword evidence="3" id="KW-0813">Transport</keyword>